<feature type="domain" description="NAD(P)-binding" evidence="1">
    <location>
        <begin position="10"/>
        <end position="305"/>
    </location>
</feature>
<accession>A0A1G2HS54</accession>
<sequence>MEKLTGKKILVTGGAGFIGSHLVDDLIALKNRVVVVDNLSSGKKEYVHPKAVFYKIDVRDKKISGIFKKERPRVVFHFAAQPLVDEARKNPAETFEANIMGTVNILENCRKANNIESIVIISSDKAYGKSDTMPYTEETPLRGDHPYDASKSAADLIAMTYFKTYGLPVVITRFSNVYGPKDTNFSRIIPGVMEAIIKNKEFLIRSNGKMVREYTYVKDISNACVVLAQKTSKNKGQAFNFGSNNVFSVIETVKKVQDILGKKIPYKILNIAKNETPDQYLDWSKAKKKLAWQPKISFEKGVKETFAWHQSLLK</sequence>
<proteinExistence type="predicted"/>
<organism evidence="2 3">
    <name type="scientific">Candidatus Staskawiczbacteria bacterium RIFCSPHIGHO2_01_FULL_41_41</name>
    <dbReference type="NCBI Taxonomy" id="1802203"/>
    <lineage>
        <taxon>Bacteria</taxon>
        <taxon>Candidatus Staskawicziibacteriota</taxon>
    </lineage>
</organism>
<dbReference type="EMBL" id="MHOP01000023">
    <property type="protein sequence ID" value="OGZ65376.1"/>
    <property type="molecule type" value="Genomic_DNA"/>
</dbReference>
<gene>
    <name evidence="2" type="ORF">A2822_02585</name>
</gene>
<reference evidence="2 3" key="1">
    <citation type="journal article" date="2016" name="Nat. Commun.">
        <title>Thousands of microbial genomes shed light on interconnected biogeochemical processes in an aquifer system.</title>
        <authorList>
            <person name="Anantharaman K."/>
            <person name="Brown C.T."/>
            <person name="Hug L.A."/>
            <person name="Sharon I."/>
            <person name="Castelle C.J."/>
            <person name="Probst A.J."/>
            <person name="Thomas B.C."/>
            <person name="Singh A."/>
            <person name="Wilkins M.J."/>
            <person name="Karaoz U."/>
            <person name="Brodie E.L."/>
            <person name="Williams K.H."/>
            <person name="Hubbard S.S."/>
            <person name="Banfield J.F."/>
        </authorList>
    </citation>
    <scope>NUCLEOTIDE SEQUENCE [LARGE SCALE GENOMIC DNA]</scope>
</reference>
<dbReference type="SUPFAM" id="SSF51735">
    <property type="entry name" value="NAD(P)-binding Rossmann-fold domains"/>
    <property type="match status" value="1"/>
</dbReference>
<evidence type="ECO:0000313" key="3">
    <source>
        <dbReference type="Proteomes" id="UP000178774"/>
    </source>
</evidence>
<protein>
    <recommendedName>
        <fullName evidence="1">NAD(P)-binding domain-containing protein</fullName>
    </recommendedName>
</protein>
<comment type="caution">
    <text evidence="2">The sequence shown here is derived from an EMBL/GenBank/DDBJ whole genome shotgun (WGS) entry which is preliminary data.</text>
</comment>
<evidence type="ECO:0000313" key="2">
    <source>
        <dbReference type="EMBL" id="OGZ65376.1"/>
    </source>
</evidence>
<dbReference type="Gene3D" id="3.40.50.720">
    <property type="entry name" value="NAD(P)-binding Rossmann-like Domain"/>
    <property type="match status" value="1"/>
</dbReference>
<dbReference type="InterPro" id="IPR036291">
    <property type="entry name" value="NAD(P)-bd_dom_sf"/>
</dbReference>
<name>A0A1G2HS54_9BACT</name>
<dbReference type="Proteomes" id="UP000178774">
    <property type="component" value="Unassembled WGS sequence"/>
</dbReference>
<evidence type="ECO:0000259" key="1">
    <source>
        <dbReference type="Pfam" id="PF16363"/>
    </source>
</evidence>
<dbReference type="InterPro" id="IPR016040">
    <property type="entry name" value="NAD(P)-bd_dom"/>
</dbReference>
<dbReference type="AlphaFoldDB" id="A0A1G2HS54"/>
<dbReference type="Pfam" id="PF16363">
    <property type="entry name" value="GDP_Man_Dehyd"/>
    <property type="match status" value="1"/>
</dbReference>
<dbReference type="PANTHER" id="PTHR43000">
    <property type="entry name" value="DTDP-D-GLUCOSE 4,6-DEHYDRATASE-RELATED"/>
    <property type="match status" value="1"/>
</dbReference>